<keyword evidence="3" id="KW-1185">Reference proteome</keyword>
<evidence type="ECO:0000313" key="2">
    <source>
        <dbReference type="EMBL" id="MBE1533824.1"/>
    </source>
</evidence>
<dbReference type="RefSeq" id="WP_192760302.1">
    <property type="nucleotide sequence ID" value="NZ_JADBDZ010000001.1"/>
</dbReference>
<organism evidence="2 3">
    <name type="scientific">Actinomadura algeriensis</name>
    <dbReference type="NCBI Taxonomy" id="1679523"/>
    <lineage>
        <taxon>Bacteria</taxon>
        <taxon>Bacillati</taxon>
        <taxon>Actinomycetota</taxon>
        <taxon>Actinomycetes</taxon>
        <taxon>Streptosporangiales</taxon>
        <taxon>Thermomonosporaceae</taxon>
        <taxon>Actinomadura</taxon>
    </lineage>
</organism>
<evidence type="ECO:0000313" key="3">
    <source>
        <dbReference type="Proteomes" id="UP000627838"/>
    </source>
</evidence>
<feature type="chain" id="PRO_5046580931" description="Peptidase S1" evidence="1">
    <location>
        <begin position="29"/>
        <end position="257"/>
    </location>
</feature>
<dbReference type="SUPFAM" id="SSF50494">
    <property type="entry name" value="Trypsin-like serine proteases"/>
    <property type="match status" value="1"/>
</dbReference>
<accession>A0ABR9JTC6</accession>
<dbReference type="Gene3D" id="2.40.10.10">
    <property type="entry name" value="Trypsin-like serine proteases"/>
    <property type="match status" value="2"/>
</dbReference>
<proteinExistence type="predicted"/>
<dbReference type="Proteomes" id="UP000627838">
    <property type="component" value="Unassembled WGS sequence"/>
</dbReference>
<dbReference type="InterPro" id="IPR043504">
    <property type="entry name" value="Peptidase_S1_PA_chymotrypsin"/>
</dbReference>
<dbReference type="EMBL" id="JADBDZ010000001">
    <property type="protein sequence ID" value="MBE1533824.1"/>
    <property type="molecule type" value="Genomic_DNA"/>
</dbReference>
<evidence type="ECO:0008006" key="4">
    <source>
        <dbReference type="Google" id="ProtNLM"/>
    </source>
</evidence>
<reference evidence="2 3" key="1">
    <citation type="submission" date="2020-10" db="EMBL/GenBank/DDBJ databases">
        <title>Sequencing the genomes of 1000 actinobacteria strains.</title>
        <authorList>
            <person name="Klenk H.-P."/>
        </authorList>
    </citation>
    <scope>NUCLEOTIDE SEQUENCE [LARGE SCALE GENOMIC DNA]</scope>
    <source>
        <strain evidence="2 3">DSM 46744</strain>
    </source>
</reference>
<name>A0ABR9JTC6_9ACTN</name>
<feature type="signal peptide" evidence="1">
    <location>
        <begin position="1"/>
        <end position="28"/>
    </location>
</feature>
<comment type="caution">
    <text evidence="2">The sequence shown here is derived from an EMBL/GenBank/DDBJ whole genome shotgun (WGS) entry which is preliminary data.</text>
</comment>
<protein>
    <recommendedName>
        <fullName evidence="4">Peptidase S1</fullName>
    </recommendedName>
</protein>
<keyword evidence="1" id="KW-0732">Signal</keyword>
<dbReference type="InterPro" id="IPR009003">
    <property type="entry name" value="Peptidase_S1_PA"/>
</dbReference>
<sequence>MSRLLLRLCALGALVAAGLTAPVTTAQAETTIPIGAGTGIVPRLALDAEGQVAGFTVCTLTAIGHDGAGNLVGLSNAHCFIDDEGNKLVGQEVHLDTTPPGTWDSPAPLEITQETVEIGPIGEVTYVSEPNNFVAGGPQGLDYAVIKLDPEKVTPTDTVTSPSGSSTVTSVGEVPPYGTRMCKQGHRTGLTCGATLGADGPWYWTLIWTWGGDSGAPVVNGTELTGIAWGGQHFTPITSVLADMDEQGGVGAGFTIG</sequence>
<evidence type="ECO:0000256" key="1">
    <source>
        <dbReference type="SAM" id="SignalP"/>
    </source>
</evidence>
<gene>
    <name evidence="2" type="ORF">H4W34_003657</name>
</gene>